<dbReference type="Proteomes" id="UP001174997">
    <property type="component" value="Unassembled WGS sequence"/>
</dbReference>
<sequence length="299" mass="33873">MASQHTDSRLTASGPALAADLAESKSLRGELTELKAAHAAALQQLKDTQGYRETTHKDYKWSFLASFKRESALEDALKEAQAKLHSAQQELVQLKNKYEALRANREKWKAYVLKWNENFKTCVESYEKRLSVAENIQQATILQLNEAVIKLEDMEAKMDDMEIENSALRRKLDWTTHDLHLANDALRVATREADDVETVSMGQRTFGRQASHFPVPGDWAQVTQDKDDLDSLAQELIETPLDTPTTLSNRRDHISTPVPEIHIKGRIVVTKNTMPTAASKKENTQTQRRSGIWSYLPGF</sequence>
<keyword evidence="1" id="KW-0175">Coiled coil</keyword>
<evidence type="ECO:0000256" key="1">
    <source>
        <dbReference type="SAM" id="Coils"/>
    </source>
</evidence>
<protein>
    <submittedName>
        <fullName evidence="2">Uncharacterized protein</fullName>
    </submittedName>
</protein>
<keyword evidence="3" id="KW-1185">Reference proteome</keyword>
<evidence type="ECO:0000313" key="2">
    <source>
        <dbReference type="EMBL" id="KAK0673157.1"/>
    </source>
</evidence>
<comment type="caution">
    <text evidence="2">The sequence shown here is derived from an EMBL/GenBank/DDBJ whole genome shotgun (WGS) entry which is preliminary data.</text>
</comment>
<dbReference type="AlphaFoldDB" id="A0AA39ZLX4"/>
<evidence type="ECO:0000313" key="3">
    <source>
        <dbReference type="Proteomes" id="UP001174997"/>
    </source>
</evidence>
<accession>A0AA39ZLX4</accession>
<feature type="coiled-coil region" evidence="1">
    <location>
        <begin position="144"/>
        <end position="171"/>
    </location>
</feature>
<gene>
    <name evidence="2" type="ORF">QBC41DRAFT_298956</name>
</gene>
<feature type="coiled-coil region" evidence="1">
    <location>
        <begin position="70"/>
        <end position="111"/>
    </location>
</feature>
<reference evidence="2" key="1">
    <citation type="submission" date="2023-06" db="EMBL/GenBank/DDBJ databases">
        <title>Genome-scale phylogeny and comparative genomics of the fungal order Sordariales.</title>
        <authorList>
            <consortium name="Lawrence Berkeley National Laboratory"/>
            <person name="Hensen N."/>
            <person name="Bonometti L."/>
            <person name="Westerberg I."/>
            <person name="Brannstrom I.O."/>
            <person name="Guillou S."/>
            <person name="Cros-Aarteil S."/>
            <person name="Calhoun S."/>
            <person name="Haridas S."/>
            <person name="Kuo A."/>
            <person name="Mondo S."/>
            <person name="Pangilinan J."/>
            <person name="Riley R."/>
            <person name="Labutti K."/>
            <person name="Andreopoulos B."/>
            <person name="Lipzen A."/>
            <person name="Chen C."/>
            <person name="Yanf M."/>
            <person name="Daum C."/>
            <person name="Ng V."/>
            <person name="Clum A."/>
            <person name="Steindorff A."/>
            <person name="Ohm R."/>
            <person name="Martin F."/>
            <person name="Silar P."/>
            <person name="Natvig D."/>
            <person name="Lalanne C."/>
            <person name="Gautier V."/>
            <person name="Ament-Velasquez S.L."/>
            <person name="Kruys A."/>
            <person name="Hutchinson M.I."/>
            <person name="Powell A.J."/>
            <person name="Barry K."/>
            <person name="Miller A.N."/>
            <person name="Grigoriev I.V."/>
            <person name="Debuchy R."/>
            <person name="Gladieux P."/>
            <person name="Thoren M.H."/>
            <person name="Johannesson H."/>
        </authorList>
    </citation>
    <scope>NUCLEOTIDE SEQUENCE</scope>
    <source>
        <strain evidence="2">CBS 307.81</strain>
    </source>
</reference>
<name>A0AA39ZLX4_9PEZI</name>
<organism evidence="2 3">
    <name type="scientific">Cercophora samala</name>
    <dbReference type="NCBI Taxonomy" id="330535"/>
    <lineage>
        <taxon>Eukaryota</taxon>
        <taxon>Fungi</taxon>
        <taxon>Dikarya</taxon>
        <taxon>Ascomycota</taxon>
        <taxon>Pezizomycotina</taxon>
        <taxon>Sordariomycetes</taxon>
        <taxon>Sordariomycetidae</taxon>
        <taxon>Sordariales</taxon>
        <taxon>Lasiosphaeriaceae</taxon>
        <taxon>Cercophora</taxon>
    </lineage>
</organism>
<proteinExistence type="predicted"/>
<dbReference type="EMBL" id="JAULSY010000008">
    <property type="protein sequence ID" value="KAK0673157.1"/>
    <property type="molecule type" value="Genomic_DNA"/>
</dbReference>